<dbReference type="GO" id="GO:0008643">
    <property type="term" value="P:carbohydrate transport"/>
    <property type="evidence" value="ECO:0007669"/>
    <property type="project" value="InterPro"/>
</dbReference>
<feature type="transmembrane region" description="Helical" evidence="2">
    <location>
        <begin position="312"/>
        <end position="330"/>
    </location>
</feature>
<feature type="transmembrane region" description="Helical" evidence="2">
    <location>
        <begin position="99"/>
        <end position="116"/>
    </location>
</feature>
<evidence type="ECO:0000256" key="1">
    <source>
        <dbReference type="SAM" id="MobiDB-lite"/>
    </source>
</evidence>
<comment type="caution">
    <text evidence="3">The sequence shown here is derived from an EMBL/GenBank/DDBJ whole genome shotgun (WGS) entry which is preliminary data.</text>
</comment>
<dbReference type="GO" id="GO:0015293">
    <property type="term" value="F:symporter activity"/>
    <property type="evidence" value="ECO:0007669"/>
    <property type="project" value="InterPro"/>
</dbReference>
<evidence type="ECO:0000256" key="2">
    <source>
        <dbReference type="SAM" id="Phobius"/>
    </source>
</evidence>
<keyword evidence="2" id="KW-0812">Transmembrane</keyword>
<feature type="transmembrane region" description="Helical" evidence="2">
    <location>
        <begin position="418"/>
        <end position="440"/>
    </location>
</feature>
<protein>
    <submittedName>
        <fullName evidence="3">Melibiose carrier protein</fullName>
    </submittedName>
</protein>
<dbReference type="Pfam" id="PF13347">
    <property type="entry name" value="MFS_2"/>
    <property type="match status" value="1"/>
</dbReference>
<reference evidence="3 4" key="1">
    <citation type="submission" date="2015-02" db="EMBL/GenBank/DDBJ databases">
        <title>Draft genome sequences of ten Microbacterium spp. with emphasis on heavy metal contaminated environments.</title>
        <authorList>
            <person name="Corretto E."/>
        </authorList>
    </citation>
    <scope>NUCLEOTIDE SEQUENCE [LARGE SCALE GENOMIC DNA]</scope>
    <source>
        <strain evidence="3 4">DSM 12510</strain>
    </source>
</reference>
<feature type="transmembrane region" description="Helical" evidence="2">
    <location>
        <begin position="128"/>
        <end position="151"/>
    </location>
</feature>
<dbReference type="SUPFAM" id="SSF103473">
    <property type="entry name" value="MFS general substrate transporter"/>
    <property type="match status" value="1"/>
</dbReference>
<feature type="transmembrane region" description="Helical" evidence="2">
    <location>
        <begin position="280"/>
        <end position="300"/>
    </location>
</feature>
<name>A0A0M2H3W9_9MICO</name>
<keyword evidence="2" id="KW-1133">Transmembrane helix</keyword>
<evidence type="ECO:0000313" key="4">
    <source>
        <dbReference type="Proteomes" id="UP000033956"/>
    </source>
</evidence>
<gene>
    <name evidence="3" type="primary">melB</name>
    <name evidence="3" type="ORF">RS81_02662</name>
</gene>
<feature type="region of interest" description="Disordered" evidence="1">
    <location>
        <begin position="1"/>
        <end position="21"/>
    </location>
</feature>
<dbReference type="GO" id="GO:0005886">
    <property type="term" value="C:plasma membrane"/>
    <property type="evidence" value="ECO:0007669"/>
    <property type="project" value="TreeGrafter"/>
</dbReference>
<organism evidence="3 4">
    <name type="scientific">Microbacterium terrae</name>
    <dbReference type="NCBI Taxonomy" id="69369"/>
    <lineage>
        <taxon>Bacteria</taxon>
        <taxon>Bacillati</taxon>
        <taxon>Actinomycetota</taxon>
        <taxon>Actinomycetes</taxon>
        <taxon>Micrococcales</taxon>
        <taxon>Microbacteriaceae</taxon>
        <taxon>Microbacterium</taxon>
    </lineage>
</organism>
<dbReference type="RefSeq" id="WP_084613652.1">
    <property type="nucleotide sequence ID" value="NZ_BAAAUP010000003.1"/>
</dbReference>
<feature type="transmembrane region" description="Helical" evidence="2">
    <location>
        <begin position="249"/>
        <end position="274"/>
    </location>
</feature>
<dbReference type="InterPro" id="IPR036259">
    <property type="entry name" value="MFS_trans_sf"/>
</dbReference>
<evidence type="ECO:0000313" key="3">
    <source>
        <dbReference type="EMBL" id="KJL38391.1"/>
    </source>
</evidence>
<feature type="transmembrane region" description="Helical" evidence="2">
    <location>
        <begin position="198"/>
        <end position="220"/>
    </location>
</feature>
<dbReference type="PATRIC" id="fig|92835.4.peg.2699"/>
<feature type="region of interest" description="Disordered" evidence="1">
    <location>
        <begin position="469"/>
        <end position="506"/>
    </location>
</feature>
<dbReference type="OrthoDB" id="181905at2"/>
<feature type="transmembrane region" description="Helical" evidence="2">
    <location>
        <begin position="381"/>
        <end position="406"/>
    </location>
</feature>
<feature type="transmembrane region" description="Helical" evidence="2">
    <location>
        <begin position="336"/>
        <end position="360"/>
    </location>
</feature>
<dbReference type="STRING" id="92835.RS81_02662"/>
<accession>A0A0M2H3W9</accession>
<dbReference type="Proteomes" id="UP000033956">
    <property type="component" value="Unassembled WGS sequence"/>
</dbReference>
<dbReference type="EMBL" id="JYIZ01000055">
    <property type="protein sequence ID" value="KJL38391.1"/>
    <property type="molecule type" value="Genomic_DNA"/>
</dbReference>
<dbReference type="PANTHER" id="PTHR11328:SF24">
    <property type="entry name" value="MAJOR FACILITATOR SUPERFAMILY (MFS) PROFILE DOMAIN-CONTAINING PROTEIN"/>
    <property type="match status" value="1"/>
</dbReference>
<dbReference type="InterPro" id="IPR039672">
    <property type="entry name" value="MFS_2"/>
</dbReference>
<sequence>MTKMSSATTDRAARRAAKKNSPERLSAGATLAWTTTGASGAVNVIVLSYVVFYGTDVLGLNAALLGVLALLSKVLEAVAVIIAGWIVDRSPETRWGKARPYELSIVGVWAATWMLFSTPDMNDVGKAVWVFVALFFANVVFTSLLGANDVLYLARAFRGRVVYAKVASRTGFFTVLAVVAFNVALPILIAQAGTSAPAWSMMILFIAVPMAVIGLGRFIFVKEKYQTEAADVPKVTFRDIIDVLKSNKYIWIVAGITFVSTVASGTGVLIYYFKYLVGDIALMSVVALIPLLVLPSLLIFPWLMKKIGASRTITFGAIAGVLGGIVMIFAGGNLLLVFLASILSSLGILPVTFLAQVLILDNATYNQWSGRRRIESTMGAITAFAQRLGNGIGAGLTGVVLGLTGYDAALAEQPSSAITGIVVVAGVVPAVLWVGVILVMRPYRKFEQMLPTITEELAVVLAGDPDIDAPAVEGEHGTKFAPEPVAADTDADTSTPSSSSPKASDS</sequence>
<feature type="transmembrane region" description="Helical" evidence="2">
    <location>
        <begin position="64"/>
        <end position="87"/>
    </location>
</feature>
<feature type="compositionally biased region" description="Low complexity" evidence="1">
    <location>
        <begin position="486"/>
        <end position="506"/>
    </location>
</feature>
<keyword evidence="2" id="KW-0472">Membrane</keyword>
<dbReference type="Gene3D" id="1.20.1250.20">
    <property type="entry name" value="MFS general substrate transporter like domains"/>
    <property type="match status" value="2"/>
</dbReference>
<proteinExistence type="predicted"/>
<dbReference type="AlphaFoldDB" id="A0A0M2H3W9"/>
<dbReference type="PANTHER" id="PTHR11328">
    <property type="entry name" value="MAJOR FACILITATOR SUPERFAMILY DOMAIN-CONTAINING PROTEIN"/>
    <property type="match status" value="1"/>
</dbReference>
<keyword evidence="4" id="KW-1185">Reference proteome</keyword>
<feature type="transmembrane region" description="Helical" evidence="2">
    <location>
        <begin position="172"/>
        <end position="192"/>
    </location>
</feature>